<protein>
    <submittedName>
        <fullName evidence="1">Ail/Lom family outer membrane beta-barrel protein</fullName>
    </submittedName>
</protein>
<dbReference type="EMBL" id="CP053384">
    <property type="protein sequence ID" value="QKN61071.1"/>
    <property type="molecule type" value="Genomic_DNA"/>
</dbReference>
<proteinExistence type="predicted"/>
<evidence type="ECO:0000313" key="1">
    <source>
        <dbReference type="EMBL" id="QKN61071.1"/>
    </source>
</evidence>
<accession>A0A6M9X1J9</accession>
<dbReference type="Pfam" id="PF06316">
    <property type="entry name" value="Ail_Lom"/>
    <property type="match status" value="1"/>
</dbReference>
<gene>
    <name evidence="1" type="ORF">HHJ25_11210</name>
</gene>
<name>A0A6M9X1J9_ECOLX</name>
<organism evidence="1">
    <name type="scientific">Escherichia coli</name>
    <dbReference type="NCBI Taxonomy" id="562"/>
    <lineage>
        <taxon>Bacteria</taxon>
        <taxon>Pseudomonadati</taxon>
        <taxon>Pseudomonadota</taxon>
        <taxon>Gammaproteobacteria</taxon>
        <taxon>Enterobacterales</taxon>
        <taxon>Enterobacteriaceae</taxon>
        <taxon>Escherichia</taxon>
    </lineage>
</organism>
<dbReference type="AlphaFoldDB" id="A0A6M9X1J9"/>
<dbReference type="InterPro" id="IPR000758">
    <property type="entry name" value="Enterovir_OMP"/>
</dbReference>
<sequence length="22" mass="2463">MVASGRGDWRTDAFIVGTGYRF</sequence>
<reference evidence="1" key="1">
    <citation type="submission" date="2020-05" db="EMBL/GenBank/DDBJ databases">
        <title>F plasmids are the major carriers of antibiotic resistance genes in human-associated commensal E. coli.</title>
        <authorList>
            <person name="Stephens C."/>
            <person name="Arismendi T."/>
            <person name="Wright M."/>
            <person name="Gonzalez A."/>
            <person name="Gill M."/>
            <person name="Hartman A."/>
            <person name="Pandori M."/>
            <person name="Hess D."/>
        </authorList>
    </citation>
    <scope>NUCLEOTIDE SEQUENCE</scope>
    <source>
        <strain evidence="1">SCU-107</strain>
    </source>
</reference>
<dbReference type="PROSITE" id="PS00695">
    <property type="entry name" value="ENT_VIR_OMP_2"/>
    <property type="match status" value="1"/>
</dbReference>
<dbReference type="GO" id="GO:0044384">
    <property type="term" value="C:host outer membrane"/>
    <property type="evidence" value="ECO:0007669"/>
    <property type="project" value="InterPro"/>
</dbReference>